<sequence>MLDRIEMSMELEQVFRLILRQIRKDLTEIWGDQINGAEFGVLKKLNKSPQIITALAQEFDVSVSHITHVADQLEKKNLVYRQRSQLDKRVVELHLTDQGKELIQKLADQKSEYFRKKFENLSTEELQTLLSLLQKVI</sequence>
<dbReference type="AlphaFoldDB" id="A0A8I1AB88"/>
<dbReference type="PANTHER" id="PTHR33164">
    <property type="entry name" value="TRANSCRIPTIONAL REGULATOR, MARR FAMILY"/>
    <property type="match status" value="1"/>
</dbReference>
<evidence type="ECO:0000256" key="1">
    <source>
        <dbReference type="ARBA" id="ARBA00023125"/>
    </source>
</evidence>
<evidence type="ECO:0000313" key="4">
    <source>
        <dbReference type="Proteomes" id="UP000633619"/>
    </source>
</evidence>
<keyword evidence="4" id="KW-1185">Reference proteome</keyword>
<dbReference type="PRINTS" id="PR00598">
    <property type="entry name" value="HTHMARR"/>
</dbReference>
<dbReference type="Gene3D" id="1.10.10.10">
    <property type="entry name" value="Winged helix-like DNA-binding domain superfamily/Winged helix DNA-binding domain"/>
    <property type="match status" value="1"/>
</dbReference>
<dbReference type="GO" id="GO:0003677">
    <property type="term" value="F:DNA binding"/>
    <property type="evidence" value="ECO:0007669"/>
    <property type="project" value="UniProtKB-KW"/>
</dbReference>
<dbReference type="PANTHER" id="PTHR33164:SF67">
    <property type="entry name" value="TRANSCRIPTIONAL REGULATOR, MARR FAMILY"/>
    <property type="match status" value="1"/>
</dbReference>
<evidence type="ECO:0000259" key="2">
    <source>
        <dbReference type="PROSITE" id="PS50995"/>
    </source>
</evidence>
<dbReference type="RefSeq" id="WP_181731982.1">
    <property type="nucleotide sequence ID" value="NZ_JACEIR010000004.1"/>
</dbReference>
<dbReference type="InterPro" id="IPR036388">
    <property type="entry name" value="WH-like_DNA-bd_sf"/>
</dbReference>
<dbReference type="GO" id="GO:0006950">
    <property type="term" value="P:response to stress"/>
    <property type="evidence" value="ECO:0007669"/>
    <property type="project" value="TreeGrafter"/>
</dbReference>
<dbReference type="Pfam" id="PF01047">
    <property type="entry name" value="MarR"/>
    <property type="match status" value="1"/>
</dbReference>
<dbReference type="EMBL" id="JAECVW010000002">
    <property type="protein sequence ID" value="MBH8594761.1"/>
    <property type="molecule type" value="Genomic_DNA"/>
</dbReference>
<dbReference type="Proteomes" id="UP000633619">
    <property type="component" value="Unassembled WGS sequence"/>
</dbReference>
<reference evidence="3 4" key="1">
    <citation type="submission" date="2020-12" db="EMBL/GenBank/DDBJ databases">
        <title>WGS of Thermoactinomyces spp.</title>
        <authorList>
            <person name="Cheng K."/>
        </authorList>
    </citation>
    <scope>NUCLEOTIDE SEQUENCE [LARGE SCALE GENOMIC DNA]</scope>
    <source>
        <strain evidence="4">CICC 10671\DSM 43846</strain>
    </source>
</reference>
<comment type="caution">
    <text evidence="3">The sequence shown here is derived from an EMBL/GenBank/DDBJ whole genome shotgun (WGS) entry which is preliminary data.</text>
</comment>
<dbReference type="InterPro" id="IPR000835">
    <property type="entry name" value="HTH_MarR-typ"/>
</dbReference>
<accession>A0A8I1AB88</accession>
<dbReference type="SUPFAM" id="SSF46785">
    <property type="entry name" value="Winged helix' DNA-binding domain"/>
    <property type="match status" value="1"/>
</dbReference>
<dbReference type="PROSITE" id="PS50995">
    <property type="entry name" value="HTH_MARR_2"/>
    <property type="match status" value="1"/>
</dbReference>
<proteinExistence type="predicted"/>
<dbReference type="InterPro" id="IPR039422">
    <property type="entry name" value="MarR/SlyA-like"/>
</dbReference>
<name>A0A8I1AB88_THEIN</name>
<evidence type="ECO:0000313" key="3">
    <source>
        <dbReference type="EMBL" id="MBH8594761.1"/>
    </source>
</evidence>
<dbReference type="GO" id="GO:0003700">
    <property type="term" value="F:DNA-binding transcription factor activity"/>
    <property type="evidence" value="ECO:0007669"/>
    <property type="project" value="InterPro"/>
</dbReference>
<dbReference type="InterPro" id="IPR036390">
    <property type="entry name" value="WH_DNA-bd_sf"/>
</dbReference>
<keyword evidence="1" id="KW-0238">DNA-binding</keyword>
<feature type="domain" description="HTH marR-type" evidence="2">
    <location>
        <begin position="4"/>
        <end position="137"/>
    </location>
</feature>
<organism evidence="3 4">
    <name type="scientific">Thermoactinomyces intermedius</name>
    <dbReference type="NCBI Taxonomy" id="2024"/>
    <lineage>
        <taxon>Bacteria</taxon>
        <taxon>Bacillati</taxon>
        <taxon>Bacillota</taxon>
        <taxon>Bacilli</taxon>
        <taxon>Bacillales</taxon>
        <taxon>Thermoactinomycetaceae</taxon>
        <taxon>Thermoactinomyces</taxon>
    </lineage>
</organism>
<protein>
    <submittedName>
        <fullName evidence="3">MarR family transcriptional regulator</fullName>
    </submittedName>
</protein>
<dbReference type="SMART" id="SM00347">
    <property type="entry name" value="HTH_MARR"/>
    <property type="match status" value="1"/>
</dbReference>
<gene>
    <name evidence="3" type="ORF">I8U20_05380</name>
</gene>